<evidence type="ECO:0000256" key="4">
    <source>
        <dbReference type="ARBA" id="ARBA00022475"/>
    </source>
</evidence>
<name>A0A401UL60_9CLOT</name>
<dbReference type="Gene3D" id="1.10.3720.10">
    <property type="entry name" value="MetI-like"/>
    <property type="match status" value="1"/>
</dbReference>
<feature type="domain" description="ABC transmembrane type-1" evidence="11">
    <location>
        <begin position="50"/>
        <end position="252"/>
    </location>
</feature>
<evidence type="ECO:0000259" key="11">
    <source>
        <dbReference type="PROSITE" id="PS50928"/>
    </source>
</evidence>
<keyword evidence="4 10" id="KW-1003">Cell membrane</keyword>
<feature type="transmembrane region" description="Helical" evidence="9">
    <location>
        <begin position="88"/>
        <end position="110"/>
    </location>
</feature>
<accession>A0A401UL60</accession>
<feature type="transmembrane region" description="Helical" evidence="9">
    <location>
        <begin position="187"/>
        <end position="213"/>
    </location>
</feature>
<keyword evidence="6 9" id="KW-0812">Transmembrane</keyword>
<feature type="transmembrane region" description="Helical" evidence="9">
    <location>
        <begin position="7"/>
        <end position="30"/>
    </location>
</feature>
<feature type="transmembrane region" description="Helical" evidence="9">
    <location>
        <begin position="50"/>
        <end position="76"/>
    </location>
</feature>
<evidence type="ECO:0000256" key="1">
    <source>
        <dbReference type="ARBA" id="ARBA00004651"/>
    </source>
</evidence>
<dbReference type="AlphaFoldDB" id="A0A401UL60"/>
<comment type="function">
    <text evidence="10">Part of the binding-protein-dependent transport system for molybdenum; probably responsible for the translocation of the substrate across the membrane.</text>
</comment>
<dbReference type="InterPro" id="IPR011867">
    <property type="entry name" value="ModB_ABC"/>
</dbReference>
<dbReference type="SUPFAM" id="SSF161098">
    <property type="entry name" value="MetI-like"/>
    <property type="match status" value="1"/>
</dbReference>
<sequence length="264" mass="28779">MKDKGLFRIILALICGICVLFLITPIIALFTFPWGRSLNLILDSFVLKAIIISLKSTFLSLLIIIAVGMPTAYYMARYSFWGKRFVEIIMQLPLVLPPAVAGLLLLVTFGRNGLIGKHLAPFGIQLPFTFIAVVIAQVFIAMPIFIQAARTGFEKVDRELENSAAVLGGSNLQIFYHITMPLSKNSLITGAILSWARALAEFGATMLFAGNLAGKTQTLPLAIYTAMEVDLNISMGISVCLVVVSIGVLVILKCIVRSEEDINV</sequence>
<dbReference type="NCBIfam" id="TIGR01581">
    <property type="entry name" value="Mo_ABC_porter"/>
    <property type="match status" value="1"/>
</dbReference>
<dbReference type="NCBIfam" id="TIGR02141">
    <property type="entry name" value="modB_ABC"/>
    <property type="match status" value="1"/>
</dbReference>
<evidence type="ECO:0000256" key="6">
    <source>
        <dbReference type="ARBA" id="ARBA00022692"/>
    </source>
</evidence>
<gene>
    <name evidence="12" type="ORF">Ctaglu_18220</name>
</gene>
<evidence type="ECO:0000313" key="13">
    <source>
        <dbReference type="Proteomes" id="UP000287872"/>
    </source>
</evidence>
<dbReference type="CDD" id="cd06261">
    <property type="entry name" value="TM_PBP2"/>
    <property type="match status" value="1"/>
</dbReference>
<keyword evidence="13" id="KW-1185">Reference proteome</keyword>
<evidence type="ECO:0000256" key="3">
    <source>
        <dbReference type="ARBA" id="ARBA00022448"/>
    </source>
</evidence>
<keyword evidence="8 9" id="KW-0472">Membrane</keyword>
<dbReference type="OrthoDB" id="9795403at2"/>
<dbReference type="InterPro" id="IPR006469">
    <property type="entry name" value="NifC_ABC_porter"/>
</dbReference>
<evidence type="ECO:0000256" key="8">
    <source>
        <dbReference type="ARBA" id="ARBA00023136"/>
    </source>
</evidence>
<dbReference type="EMBL" id="BHYK01000008">
    <property type="protein sequence ID" value="GCD10199.1"/>
    <property type="molecule type" value="Genomic_DNA"/>
</dbReference>
<keyword evidence="7 9" id="KW-1133">Transmembrane helix</keyword>
<organism evidence="12 13">
    <name type="scientific">Clostridium tagluense</name>
    <dbReference type="NCBI Taxonomy" id="360422"/>
    <lineage>
        <taxon>Bacteria</taxon>
        <taxon>Bacillati</taxon>
        <taxon>Bacillota</taxon>
        <taxon>Clostridia</taxon>
        <taxon>Eubacteriales</taxon>
        <taxon>Clostridiaceae</taxon>
        <taxon>Clostridium</taxon>
    </lineage>
</organism>
<evidence type="ECO:0000256" key="2">
    <source>
        <dbReference type="ARBA" id="ARBA00007069"/>
    </source>
</evidence>
<dbReference type="Pfam" id="PF00528">
    <property type="entry name" value="BPD_transp_1"/>
    <property type="match status" value="1"/>
</dbReference>
<dbReference type="PANTHER" id="PTHR30183:SF3">
    <property type="entry name" value="MOLYBDENUM TRANSPORT SYSTEM PERMEASE PROTEIN MODB"/>
    <property type="match status" value="1"/>
</dbReference>
<dbReference type="GO" id="GO:0015098">
    <property type="term" value="F:molybdate ion transmembrane transporter activity"/>
    <property type="evidence" value="ECO:0007669"/>
    <property type="project" value="UniProtKB-UniRule"/>
</dbReference>
<protein>
    <recommendedName>
        <fullName evidence="10">Molybdenum transport system permease</fullName>
    </recommendedName>
</protein>
<evidence type="ECO:0000256" key="7">
    <source>
        <dbReference type="ARBA" id="ARBA00022989"/>
    </source>
</evidence>
<comment type="subcellular location">
    <subcellularLocation>
        <location evidence="1 9">Cell membrane</location>
        <topology evidence="1 9">Multi-pass membrane protein</topology>
    </subcellularLocation>
</comment>
<dbReference type="PANTHER" id="PTHR30183">
    <property type="entry name" value="MOLYBDENUM TRANSPORT SYSTEM PERMEASE PROTEIN MODB"/>
    <property type="match status" value="1"/>
</dbReference>
<keyword evidence="5 10" id="KW-0500">Molybdenum</keyword>
<dbReference type="Proteomes" id="UP000287872">
    <property type="component" value="Unassembled WGS sequence"/>
</dbReference>
<evidence type="ECO:0000256" key="10">
    <source>
        <dbReference type="RuleBase" id="RU365097"/>
    </source>
</evidence>
<evidence type="ECO:0000256" key="5">
    <source>
        <dbReference type="ARBA" id="ARBA00022505"/>
    </source>
</evidence>
<comment type="caution">
    <text evidence="12">The sequence shown here is derived from an EMBL/GenBank/DDBJ whole genome shotgun (WGS) entry which is preliminary data.</text>
</comment>
<comment type="similarity">
    <text evidence="2 10">Belongs to the binding-protein-dependent transport system permease family. CysTW subfamily.</text>
</comment>
<feature type="transmembrane region" description="Helical" evidence="9">
    <location>
        <begin position="122"/>
        <end position="146"/>
    </location>
</feature>
<evidence type="ECO:0000313" key="12">
    <source>
        <dbReference type="EMBL" id="GCD10199.1"/>
    </source>
</evidence>
<dbReference type="InterPro" id="IPR000515">
    <property type="entry name" value="MetI-like"/>
</dbReference>
<keyword evidence="3 9" id="KW-0813">Transport</keyword>
<proteinExistence type="inferred from homology"/>
<dbReference type="GO" id="GO:0005886">
    <property type="term" value="C:plasma membrane"/>
    <property type="evidence" value="ECO:0007669"/>
    <property type="project" value="UniProtKB-SubCell"/>
</dbReference>
<dbReference type="RefSeq" id="WP_125000376.1">
    <property type="nucleotide sequence ID" value="NZ_BHYK01000008.1"/>
</dbReference>
<dbReference type="PROSITE" id="PS50928">
    <property type="entry name" value="ABC_TM1"/>
    <property type="match status" value="1"/>
</dbReference>
<feature type="transmembrane region" description="Helical" evidence="9">
    <location>
        <begin position="233"/>
        <end position="256"/>
    </location>
</feature>
<dbReference type="InterPro" id="IPR035906">
    <property type="entry name" value="MetI-like_sf"/>
</dbReference>
<reference evidence="12 13" key="1">
    <citation type="submission" date="2018-11" db="EMBL/GenBank/DDBJ databases">
        <title>Genome sequencing and assembly of Clostridium tagluense strain A121.</title>
        <authorList>
            <person name="Murakami T."/>
            <person name="Segawa T."/>
            <person name="Shcherbakova V.A."/>
            <person name="Mori H."/>
            <person name="Yoshimura Y."/>
        </authorList>
    </citation>
    <scope>NUCLEOTIDE SEQUENCE [LARGE SCALE GENOMIC DNA]</scope>
    <source>
        <strain evidence="12 13">A121</strain>
    </source>
</reference>
<evidence type="ECO:0000256" key="9">
    <source>
        <dbReference type="RuleBase" id="RU363032"/>
    </source>
</evidence>